<dbReference type="EMBL" id="JARAKH010006375">
    <property type="protein sequence ID" value="KAK8372039.1"/>
    <property type="molecule type" value="Genomic_DNA"/>
</dbReference>
<dbReference type="Pfam" id="PF13649">
    <property type="entry name" value="Methyltransf_25"/>
    <property type="match status" value="1"/>
</dbReference>
<dbReference type="Gene3D" id="3.40.50.150">
    <property type="entry name" value="Vaccinia Virus protein VP39"/>
    <property type="match status" value="1"/>
</dbReference>
<evidence type="ECO:0000313" key="3">
    <source>
        <dbReference type="Proteomes" id="UP001487740"/>
    </source>
</evidence>
<dbReference type="InterPro" id="IPR041698">
    <property type="entry name" value="Methyltransf_25"/>
</dbReference>
<dbReference type="AlphaFoldDB" id="A0AAW0SAP3"/>
<reference evidence="2 3" key="1">
    <citation type="submission" date="2023-03" db="EMBL/GenBank/DDBJ databases">
        <title>High-quality genome of Scylla paramamosain provides insights in environmental adaptation.</title>
        <authorList>
            <person name="Zhang L."/>
        </authorList>
    </citation>
    <scope>NUCLEOTIDE SEQUENCE [LARGE SCALE GENOMIC DNA]</scope>
    <source>
        <strain evidence="2">LZ_2023a</strain>
        <tissue evidence="2">Muscle</tissue>
    </source>
</reference>
<gene>
    <name evidence="2" type="ORF">O3P69_011890</name>
</gene>
<organism evidence="2 3">
    <name type="scientific">Scylla paramamosain</name>
    <name type="common">Mud crab</name>
    <dbReference type="NCBI Taxonomy" id="85552"/>
    <lineage>
        <taxon>Eukaryota</taxon>
        <taxon>Metazoa</taxon>
        <taxon>Ecdysozoa</taxon>
        <taxon>Arthropoda</taxon>
        <taxon>Crustacea</taxon>
        <taxon>Multicrustacea</taxon>
        <taxon>Malacostraca</taxon>
        <taxon>Eumalacostraca</taxon>
        <taxon>Eucarida</taxon>
        <taxon>Decapoda</taxon>
        <taxon>Pleocyemata</taxon>
        <taxon>Brachyura</taxon>
        <taxon>Eubrachyura</taxon>
        <taxon>Portunoidea</taxon>
        <taxon>Portunidae</taxon>
        <taxon>Portuninae</taxon>
        <taxon>Scylla</taxon>
    </lineage>
</organism>
<proteinExistence type="predicted"/>
<evidence type="ECO:0000259" key="1">
    <source>
        <dbReference type="Pfam" id="PF13649"/>
    </source>
</evidence>
<keyword evidence="3" id="KW-1185">Reference proteome</keyword>
<dbReference type="Proteomes" id="UP001487740">
    <property type="component" value="Unassembled WGS sequence"/>
</dbReference>
<protein>
    <recommendedName>
        <fullName evidence="1">Methyltransferase domain-containing protein</fullName>
    </recommendedName>
</protein>
<accession>A0AAW0SAP3</accession>
<dbReference type="InterPro" id="IPR029063">
    <property type="entry name" value="SAM-dependent_MTases_sf"/>
</dbReference>
<feature type="domain" description="Methyltransferase" evidence="1">
    <location>
        <begin position="68"/>
        <end position="159"/>
    </location>
</feature>
<sequence>MTDKTLTYQMNQMCFQPGLKPKQVISCYDSWSASYDEMMVDGTYNGPKMALEEVLDHVPVHLRSTCRVLDVAAGTGQLGTMLASTGFRLLDAVEPSLGMLRILREKNVYNTLYDVYMGNDDTMIPSDTYDVVVVVGAMGENHLPVTSVDDMISVTKPGGLVIIVMRKENLVTVEAYRDKLQPHMDALVERGFWKRVTHKVVPYYFCDKDGLVLTYKVL</sequence>
<comment type="caution">
    <text evidence="2">The sequence shown here is derived from an EMBL/GenBank/DDBJ whole genome shotgun (WGS) entry which is preliminary data.</text>
</comment>
<dbReference type="CDD" id="cd02440">
    <property type="entry name" value="AdoMet_MTases"/>
    <property type="match status" value="1"/>
</dbReference>
<dbReference type="SUPFAM" id="SSF53335">
    <property type="entry name" value="S-adenosyl-L-methionine-dependent methyltransferases"/>
    <property type="match status" value="1"/>
</dbReference>
<evidence type="ECO:0000313" key="2">
    <source>
        <dbReference type="EMBL" id="KAK8372039.1"/>
    </source>
</evidence>
<name>A0AAW0SAP3_SCYPA</name>